<keyword evidence="8 9" id="KW-0012">Acyltransferase</keyword>
<evidence type="ECO:0000256" key="9">
    <source>
        <dbReference type="HAMAP-Rule" id="MF_01815"/>
    </source>
</evidence>
<dbReference type="GO" id="GO:0005737">
    <property type="term" value="C:cytoplasm"/>
    <property type="evidence" value="ECO:0007669"/>
    <property type="project" value="UniProtKB-SubCell"/>
</dbReference>
<organism evidence="11 12">
    <name type="scientific">Streptomyces roseirectus</name>
    <dbReference type="NCBI Taxonomy" id="2768066"/>
    <lineage>
        <taxon>Bacteria</taxon>
        <taxon>Bacillati</taxon>
        <taxon>Actinomycetota</taxon>
        <taxon>Actinomycetes</taxon>
        <taxon>Kitasatosporales</taxon>
        <taxon>Streptomycetaceae</taxon>
        <taxon>Streptomyces</taxon>
    </lineage>
</organism>
<feature type="active site" evidence="9">
    <location>
        <position position="252"/>
    </location>
</feature>
<dbReference type="InterPro" id="IPR013747">
    <property type="entry name" value="ACP_syn_III_C"/>
</dbReference>
<accession>A0A7H0IFE4</accession>
<dbReference type="KEGG" id="sroi:IAG44_20140"/>
<evidence type="ECO:0000256" key="3">
    <source>
        <dbReference type="ARBA" id="ARBA00022516"/>
    </source>
</evidence>
<comment type="domain">
    <text evidence="9">The last Arg residue of the ACP-binding site is essential for the weak association between ACP/AcpP and FabH.</text>
</comment>
<keyword evidence="4 9" id="KW-0808">Transferase</keyword>
<dbReference type="GO" id="GO:0004315">
    <property type="term" value="F:3-oxoacyl-[acyl-carrier-protein] synthase activity"/>
    <property type="evidence" value="ECO:0007669"/>
    <property type="project" value="InterPro"/>
</dbReference>
<name>A0A7H0IFE4_9ACTN</name>
<evidence type="ECO:0000256" key="2">
    <source>
        <dbReference type="ARBA" id="ARBA00022490"/>
    </source>
</evidence>
<feature type="active site" evidence="9">
    <location>
        <position position="282"/>
    </location>
</feature>
<dbReference type="Pfam" id="PF08545">
    <property type="entry name" value="ACP_syn_III"/>
    <property type="match status" value="1"/>
</dbReference>
<dbReference type="RefSeq" id="WP_187748479.1">
    <property type="nucleotide sequence ID" value="NZ_CP060828.1"/>
</dbReference>
<dbReference type="NCBIfam" id="TIGR00747">
    <property type="entry name" value="fabH"/>
    <property type="match status" value="1"/>
</dbReference>
<comment type="subunit">
    <text evidence="9">Homodimer.</text>
</comment>
<evidence type="ECO:0000256" key="1">
    <source>
        <dbReference type="ARBA" id="ARBA00008642"/>
    </source>
</evidence>
<keyword evidence="7 9" id="KW-0275">Fatty acid biosynthesis</keyword>
<feature type="region of interest" description="ACP-binding" evidence="9">
    <location>
        <begin position="253"/>
        <end position="257"/>
    </location>
</feature>
<comment type="catalytic activity">
    <reaction evidence="9">
        <text>malonyl-[ACP] + acetyl-CoA + H(+) = 3-oxobutanoyl-[ACP] + CO2 + CoA</text>
        <dbReference type="Rhea" id="RHEA:12080"/>
        <dbReference type="Rhea" id="RHEA-COMP:9623"/>
        <dbReference type="Rhea" id="RHEA-COMP:9625"/>
        <dbReference type="ChEBI" id="CHEBI:15378"/>
        <dbReference type="ChEBI" id="CHEBI:16526"/>
        <dbReference type="ChEBI" id="CHEBI:57287"/>
        <dbReference type="ChEBI" id="CHEBI:57288"/>
        <dbReference type="ChEBI" id="CHEBI:78449"/>
        <dbReference type="ChEBI" id="CHEBI:78450"/>
        <dbReference type="EC" id="2.3.1.180"/>
    </reaction>
</comment>
<evidence type="ECO:0000259" key="10">
    <source>
        <dbReference type="PROSITE" id="PS50075"/>
    </source>
</evidence>
<dbReference type="PANTHER" id="PTHR34069:SF2">
    <property type="entry name" value="BETA-KETOACYL-[ACYL-CARRIER-PROTEIN] SYNTHASE III"/>
    <property type="match status" value="1"/>
</dbReference>
<dbReference type="GO" id="GO:0033818">
    <property type="term" value="F:beta-ketoacyl-acyl-carrier-protein synthase III activity"/>
    <property type="evidence" value="ECO:0007669"/>
    <property type="project" value="UniProtKB-UniRule"/>
</dbReference>
<evidence type="ECO:0000313" key="11">
    <source>
        <dbReference type="EMBL" id="QNP71510.1"/>
    </source>
</evidence>
<feature type="active site" evidence="9">
    <location>
        <position position="115"/>
    </location>
</feature>
<dbReference type="SUPFAM" id="SSF53901">
    <property type="entry name" value="Thiolase-like"/>
    <property type="match status" value="1"/>
</dbReference>
<comment type="pathway">
    <text evidence="9">Lipid metabolism; fatty acid biosynthesis.</text>
</comment>
<keyword evidence="2 9" id="KW-0963">Cytoplasm</keyword>
<dbReference type="Gene3D" id="3.40.47.10">
    <property type="match status" value="2"/>
</dbReference>
<dbReference type="GO" id="GO:0006633">
    <property type="term" value="P:fatty acid biosynthetic process"/>
    <property type="evidence" value="ECO:0007669"/>
    <property type="project" value="UniProtKB-UniRule"/>
</dbReference>
<dbReference type="InterPro" id="IPR009081">
    <property type="entry name" value="PP-bd_ACP"/>
</dbReference>
<gene>
    <name evidence="9" type="primary">fabH</name>
    <name evidence="11" type="ORF">IAG44_20140</name>
</gene>
<keyword evidence="9" id="KW-0511">Multifunctional enzyme</keyword>
<evidence type="ECO:0000256" key="4">
    <source>
        <dbReference type="ARBA" id="ARBA00022679"/>
    </source>
</evidence>
<evidence type="ECO:0000313" key="12">
    <source>
        <dbReference type="Proteomes" id="UP000516052"/>
    </source>
</evidence>
<dbReference type="GO" id="GO:0044550">
    <property type="term" value="P:secondary metabolite biosynthetic process"/>
    <property type="evidence" value="ECO:0007669"/>
    <property type="project" value="TreeGrafter"/>
</dbReference>
<dbReference type="PANTHER" id="PTHR34069">
    <property type="entry name" value="3-OXOACYL-[ACYL-CARRIER-PROTEIN] SYNTHASE 3"/>
    <property type="match status" value="1"/>
</dbReference>
<comment type="function">
    <text evidence="9">Catalyzes the condensation reaction of fatty acid synthesis by the addition to an acyl acceptor of two carbons from malonyl-ACP. Catalyzes the first condensation reaction which initiates fatty acid synthesis and may therefore play a role in governing the total rate of fatty acid production. Possesses both acetoacetyl-ACP synthase and acetyl transacylase activities. Its substrate specificity determines the biosynthesis of branched-chain and/or straight-chain of fatty acids.</text>
</comment>
<comment type="subcellular location">
    <subcellularLocation>
        <location evidence="9">Cytoplasm</location>
    </subcellularLocation>
</comment>
<reference evidence="11 12" key="1">
    <citation type="submission" date="2020-08" db="EMBL/GenBank/DDBJ databases">
        <title>A novel species.</title>
        <authorList>
            <person name="Gao J."/>
        </authorList>
    </citation>
    <scope>NUCLEOTIDE SEQUENCE [LARGE SCALE GENOMIC DNA]</scope>
    <source>
        <strain evidence="11 12">CRXT-G-22</strain>
    </source>
</reference>
<dbReference type="CDD" id="cd00830">
    <property type="entry name" value="KAS_III"/>
    <property type="match status" value="1"/>
</dbReference>
<keyword evidence="5 9" id="KW-0276">Fatty acid metabolism</keyword>
<keyword evidence="6 9" id="KW-0443">Lipid metabolism</keyword>
<evidence type="ECO:0000256" key="6">
    <source>
        <dbReference type="ARBA" id="ARBA00023098"/>
    </source>
</evidence>
<dbReference type="SUPFAM" id="SSF47336">
    <property type="entry name" value="ACP-like"/>
    <property type="match status" value="1"/>
</dbReference>
<dbReference type="InterPro" id="IPR004655">
    <property type="entry name" value="FabH"/>
</dbReference>
<dbReference type="InterPro" id="IPR013751">
    <property type="entry name" value="ACP_syn_III_N"/>
</dbReference>
<keyword evidence="12" id="KW-1185">Reference proteome</keyword>
<protein>
    <recommendedName>
        <fullName evidence="9">Beta-ketoacyl-[acyl-carrier-protein] synthase III</fullName>
        <shortName evidence="9">Beta-ketoacyl-ACP synthase III</shortName>
        <shortName evidence="9">KAS III</shortName>
        <ecNumber evidence="9">2.3.1.180</ecNumber>
    </recommendedName>
    <alternativeName>
        <fullName evidence="9">3-oxoacyl-[acyl-carrier-protein] synthase 3</fullName>
    </alternativeName>
    <alternativeName>
        <fullName evidence="9">3-oxoacyl-[acyl-carrier-protein] synthase III</fullName>
    </alternativeName>
</protein>
<sequence length="412" mass="42678">MSASPTSVIRAVGACLPDRVVTNDDLVAAGLNTSDDWIRTRTGIAARRRVAPGTSTGDLATRAAESALASAPGDTPRLVILATTTPDHPCPATAPQIASRLGLTDVPAFDLAAVCSGFVYALATADAWIRAGAVTSALVIGAETYSTIVDPADRDTAPIFGDGAGAVVLGRGDPDEPGAILATDLGSDGTGADQVMIATGGSRAPAAPGPHTLRMKGREVYGHAVRRMTTSAQRTLDRLRWPADSVGAFIGHQANQRILDAVADRLAIAPAHRFGNIRDVGNTAAASIPLVLADVASKGAVRPGTRTLLTAFGGGLTWGCAALTWPDLTKEPTMTTLDSPVYEHVAHVLTTKFDVLTVEPDATFDDLGMDSLAVVELFVTLSEHWGIVLDDAEADPELTVQALVGLVERARS</sequence>
<keyword evidence="3 9" id="KW-0444">Lipid biosynthesis</keyword>
<dbReference type="NCBIfam" id="NF006829">
    <property type="entry name" value="PRK09352.1"/>
    <property type="match status" value="1"/>
</dbReference>
<dbReference type="Pfam" id="PF00550">
    <property type="entry name" value="PP-binding"/>
    <property type="match status" value="1"/>
</dbReference>
<proteinExistence type="inferred from homology"/>
<comment type="similarity">
    <text evidence="1 9">Belongs to the thiolase-like superfamily. FabH family.</text>
</comment>
<dbReference type="EC" id="2.3.1.180" evidence="9"/>
<feature type="domain" description="Carrier" evidence="10">
    <location>
        <begin position="332"/>
        <end position="411"/>
    </location>
</feature>
<dbReference type="Gene3D" id="1.10.1200.10">
    <property type="entry name" value="ACP-like"/>
    <property type="match status" value="1"/>
</dbReference>
<evidence type="ECO:0000256" key="8">
    <source>
        <dbReference type="ARBA" id="ARBA00023315"/>
    </source>
</evidence>
<dbReference type="UniPathway" id="UPA00094"/>
<dbReference type="Proteomes" id="UP000516052">
    <property type="component" value="Chromosome"/>
</dbReference>
<dbReference type="Pfam" id="PF08541">
    <property type="entry name" value="ACP_syn_III_C"/>
    <property type="match status" value="1"/>
</dbReference>
<dbReference type="AlphaFoldDB" id="A0A7H0IFE4"/>
<dbReference type="PROSITE" id="PS50075">
    <property type="entry name" value="CARRIER"/>
    <property type="match status" value="1"/>
</dbReference>
<dbReference type="HAMAP" id="MF_01815">
    <property type="entry name" value="FabH"/>
    <property type="match status" value="1"/>
</dbReference>
<evidence type="ECO:0000256" key="5">
    <source>
        <dbReference type="ARBA" id="ARBA00022832"/>
    </source>
</evidence>
<dbReference type="InterPro" id="IPR016039">
    <property type="entry name" value="Thiolase-like"/>
</dbReference>
<dbReference type="InterPro" id="IPR036736">
    <property type="entry name" value="ACP-like_sf"/>
</dbReference>
<evidence type="ECO:0000256" key="7">
    <source>
        <dbReference type="ARBA" id="ARBA00023160"/>
    </source>
</evidence>
<dbReference type="EMBL" id="CP060828">
    <property type="protein sequence ID" value="QNP71510.1"/>
    <property type="molecule type" value="Genomic_DNA"/>
</dbReference>